<dbReference type="Pfam" id="PF13515">
    <property type="entry name" value="FUSC_2"/>
    <property type="match status" value="1"/>
</dbReference>
<evidence type="ECO:0000256" key="3">
    <source>
        <dbReference type="ARBA" id="ARBA00022692"/>
    </source>
</evidence>
<evidence type="ECO:0000256" key="2">
    <source>
        <dbReference type="ARBA" id="ARBA00022475"/>
    </source>
</evidence>
<dbReference type="InterPro" id="IPR049453">
    <property type="entry name" value="Memb_transporter_dom"/>
</dbReference>
<evidence type="ECO:0000259" key="8">
    <source>
        <dbReference type="Pfam" id="PF13515"/>
    </source>
</evidence>
<keyword evidence="4 7" id="KW-1133">Transmembrane helix</keyword>
<organism evidence="9 10">
    <name type="scientific">Streptomyces gossypii</name>
    <dbReference type="NCBI Taxonomy" id="2883101"/>
    <lineage>
        <taxon>Bacteria</taxon>
        <taxon>Bacillati</taxon>
        <taxon>Actinomycetota</taxon>
        <taxon>Actinomycetes</taxon>
        <taxon>Kitasatosporales</taxon>
        <taxon>Streptomycetaceae</taxon>
        <taxon>Streptomyces</taxon>
    </lineage>
</organism>
<feature type="domain" description="Integral membrane bound transporter" evidence="8">
    <location>
        <begin position="398"/>
        <end position="521"/>
    </location>
</feature>
<keyword evidence="10" id="KW-1185">Reference proteome</keyword>
<protein>
    <submittedName>
        <fullName evidence="9">FUSC family protein</fullName>
    </submittedName>
</protein>
<evidence type="ECO:0000256" key="1">
    <source>
        <dbReference type="ARBA" id="ARBA00004651"/>
    </source>
</evidence>
<dbReference type="PANTHER" id="PTHR30509">
    <property type="entry name" value="P-HYDROXYBENZOIC ACID EFFLUX PUMP SUBUNIT-RELATED"/>
    <property type="match status" value="1"/>
</dbReference>
<accession>A0ABT2JTE1</accession>
<evidence type="ECO:0000256" key="5">
    <source>
        <dbReference type="ARBA" id="ARBA00023136"/>
    </source>
</evidence>
<sequence>MSWRRALRETARSGLRVERTSLTPFLAIRGACGVALTVGLALYFGGPTLAVSCAFGAFASGTATFQRSWRPRPVLALGAAAGLALSTFVGYLCVPWDAAFLALLAVWAFAAGMAWATGPTSGVVASLTVAVMLVAVTLPTSVLGALGHAALIAVGGLVQAALIELFPVRPWGERRDTLADALAGVADYARRLRHDPRAAFDPEPLMEARDAAAVTRREARRRPRQLQGYRALAERFRPVLASLADPVVGGVPSEGPERDRVRALLAAAGTVLDATARAIRRGEPVRIPEDALAVLQVPESGPVLSGPARKTAIRLIALTDDTVEAAQEPVEVTRSFPMPRAVGSGWQRVDPSERPLHLHRPSVPGLLPVALRALRRELRWSSPILRHALRLAVVVPLCRFLGELLPPEHGYWVALTAVMVLRPDFSQTFERGVARFVGTLAGVVIAGSVTALTSPGPYVSAALAVCSIGMMYLLMSAGYIIVSACTAAYVIFLLGIAGSEWAQTVPERVWLTAVGGLVAMLSYALFPTWETPRLRDRLADWLNANGRYATAVFDAFAYPENRHPRQVRDALLDVRASRTAWDQAAGRAGAEPVRHRGVNRRAARDAQLALVTMGRVTMLLEAHLPDPKAKHSSSAAEPSLAAKTSPAAVYARALAESMGAASEALRAGAPLDWSRVHDALEAWQSAEDALSPVELRAADLLTDALDELAEALVP</sequence>
<evidence type="ECO:0000313" key="10">
    <source>
        <dbReference type="Proteomes" id="UP001156389"/>
    </source>
</evidence>
<name>A0ABT2JTE1_9ACTN</name>
<dbReference type="RefSeq" id="WP_260218352.1">
    <property type="nucleotide sequence ID" value="NZ_JAJAGO010000006.1"/>
</dbReference>
<feature type="transmembrane region" description="Helical" evidence="7">
    <location>
        <begin position="509"/>
        <end position="529"/>
    </location>
</feature>
<feature type="transmembrane region" description="Helical" evidence="7">
    <location>
        <begin position="149"/>
        <end position="168"/>
    </location>
</feature>
<feature type="transmembrane region" description="Helical" evidence="7">
    <location>
        <begin position="98"/>
        <end position="116"/>
    </location>
</feature>
<keyword evidence="5 7" id="KW-0472">Membrane</keyword>
<comment type="similarity">
    <text evidence="6">Belongs to the YccS/YhfK family.</text>
</comment>
<dbReference type="PANTHER" id="PTHR30509:SF9">
    <property type="entry name" value="MULTIDRUG RESISTANCE PROTEIN MDTO"/>
    <property type="match status" value="1"/>
</dbReference>
<keyword evidence="3 7" id="KW-0812">Transmembrane</keyword>
<feature type="transmembrane region" description="Helical" evidence="7">
    <location>
        <begin position="432"/>
        <end position="452"/>
    </location>
</feature>
<evidence type="ECO:0000256" key="7">
    <source>
        <dbReference type="SAM" id="Phobius"/>
    </source>
</evidence>
<keyword evidence="2" id="KW-1003">Cell membrane</keyword>
<comment type="caution">
    <text evidence="9">The sequence shown here is derived from an EMBL/GenBank/DDBJ whole genome shotgun (WGS) entry which is preliminary data.</text>
</comment>
<proteinExistence type="inferred from homology"/>
<evidence type="ECO:0000256" key="6">
    <source>
        <dbReference type="ARBA" id="ARBA00043993"/>
    </source>
</evidence>
<dbReference type="EMBL" id="JAJAGO010000006">
    <property type="protein sequence ID" value="MCT2591026.1"/>
    <property type="molecule type" value="Genomic_DNA"/>
</dbReference>
<feature type="transmembrane region" description="Helical" evidence="7">
    <location>
        <begin position="74"/>
        <end position="92"/>
    </location>
</feature>
<comment type="subcellular location">
    <subcellularLocation>
        <location evidence="1">Cell membrane</location>
        <topology evidence="1">Multi-pass membrane protein</topology>
    </subcellularLocation>
</comment>
<evidence type="ECO:0000313" key="9">
    <source>
        <dbReference type="EMBL" id="MCT2591026.1"/>
    </source>
</evidence>
<dbReference type="Proteomes" id="UP001156389">
    <property type="component" value="Unassembled WGS sequence"/>
</dbReference>
<gene>
    <name evidence="9" type="ORF">LHJ74_14085</name>
</gene>
<reference evidence="9 10" key="1">
    <citation type="submission" date="2021-10" db="EMBL/GenBank/DDBJ databases">
        <title>Streptomyces gossypii sp. nov., isolated from soil collected from cotton field.</title>
        <authorList>
            <person name="Ge X."/>
            <person name="Chen X."/>
            <person name="Liu W."/>
        </authorList>
    </citation>
    <scope>NUCLEOTIDE SEQUENCE [LARGE SCALE GENOMIC DNA]</scope>
    <source>
        <strain evidence="9 10">N2-109</strain>
    </source>
</reference>
<feature type="transmembrane region" description="Helical" evidence="7">
    <location>
        <begin position="479"/>
        <end position="497"/>
    </location>
</feature>
<evidence type="ECO:0000256" key="4">
    <source>
        <dbReference type="ARBA" id="ARBA00022989"/>
    </source>
</evidence>